<keyword evidence="5 7" id="KW-0961">Cell wall biogenesis/degradation</keyword>
<feature type="active site" description="Nucleophile" evidence="7">
    <location>
        <position position="388"/>
    </location>
</feature>
<feature type="repeat" description="TPR" evidence="6">
    <location>
        <begin position="141"/>
        <end position="174"/>
    </location>
</feature>
<dbReference type="PANTHER" id="PTHR36699">
    <property type="entry name" value="LD-TRANSPEPTIDASE"/>
    <property type="match status" value="1"/>
</dbReference>
<feature type="active site" description="Proton donor/acceptor" evidence="7">
    <location>
        <position position="374"/>
    </location>
</feature>
<accession>A0A1V6CB13</accession>
<keyword evidence="3 7" id="KW-0133">Cell shape</keyword>
<comment type="pathway">
    <text evidence="1 7">Cell wall biogenesis; peptidoglycan biosynthesis.</text>
</comment>
<keyword evidence="2" id="KW-0808">Transferase</keyword>
<dbReference type="CDD" id="cd16913">
    <property type="entry name" value="YkuD_like"/>
    <property type="match status" value="1"/>
</dbReference>
<dbReference type="PROSITE" id="PS50005">
    <property type="entry name" value="TPR"/>
    <property type="match status" value="1"/>
</dbReference>
<dbReference type="SUPFAM" id="SSF54427">
    <property type="entry name" value="NTF2-like"/>
    <property type="match status" value="1"/>
</dbReference>
<feature type="domain" description="L,D-TPase catalytic" evidence="8">
    <location>
        <begin position="281"/>
        <end position="413"/>
    </location>
</feature>
<dbReference type="InterPro" id="IPR011990">
    <property type="entry name" value="TPR-like_helical_dom_sf"/>
</dbReference>
<keyword evidence="4 7" id="KW-0573">Peptidoglycan synthesis</keyword>
<protein>
    <submittedName>
        <fullName evidence="9">L,D-transpeptidase catalytic domain</fullName>
    </submittedName>
</protein>
<dbReference type="InterPro" id="IPR032710">
    <property type="entry name" value="NTF2-like_dom_sf"/>
</dbReference>
<dbReference type="Pfam" id="PF24125">
    <property type="entry name" value="Cds6_C"/>
    <property type="match status" value="1"/>
</dbReference>
<dbReference type="Gene3D" id="1.25.40.10">
    <property type="entry name" value="Tetratricopeptide repeat domain"/>
    <property type="match status" value="1"/>
</dbReference>
<dbReference type="InterPro" id="IPR056203">
    <property type="entry name" value="Cds6_C"/>
</dbReference>
<dbReference type="AlphaFoldDB" id="A0A1V6CB13"/>
<name>A0A1V6CB13_UNCT6</name>
<evidence type="ECO:0000256" key="7">
    <source>
        <dbReference type="PROSITE-ProRule" id="PRU01373"/>
    </source>
</evidence>
<dbReference type="InterPro" id="IPR038063">
    <property type="entry name" value="Transpep_catalytic_dom"/>
</dbReference>
<sequence>MLYLLNKKKLRTRIIGTCLVLVLISAGCSISHKEKARQYLSRALDELKRSVEDNPSDKKLQEEFYTLAKIYFGETQAKVEVFLLYQTINQENQASKILQEIATSNSQEVTKYLKEKLESEYEVDQRIAIYRALTYLNPQDADLFDKLGRLYLGTGQKQKGIECIQKSIDLGNRNQETIKYLVRAYVNEKNYDQAIEFLKNLIAEKDDIQLHQQLAEIYKKQGKKDLYLAEIENISKKGGKKSIFLALKPERFEKTTTSPPPKKLRLETIVLNEKISVDPYRFILVNKSSQELSVYEFDGQTVKEVLKVVCTTGKNCNDKQKAGDFATPEGTFLIKTFIPSSKLDPKYGAGAYVLDFPDYLSTRLNKSGSGIWLHGTPIERPPYNSEGCVVVNDRDFLLLQPYIEVGKTFIHILKSKQDMNLADIVQAWHIIKDWEQSWESLDINSYLSYYDENFKNDGKDKRAWASYKKRVNSRKKYVKVELKDTQIIPYGKTDFGYVFLVDTIQDYDSNDLKSTTRKNIYLVKNNGVFKIIGEQVR</sequence>
<evidence type="ECO:0000256" key="4">
    <source>
        <dbReference type="ARBA" id="ARBA00022984"/>
    </source>
</evidence>
<dbReference type="PROSITE" id="PS51257">
    <property type="entry name" value="PROKAR_LIPOPROTEIN"/>
    <property type="match status" value="1"/>
</dbReference>
<proteinExistence type="predicted"/>
<dbReference type="PANTHER" id="PTHR36699:SF1">
    <property type="entry name" value="L,D-TRANSPEPTIDASE YAFK-RELATED"/>
    <property type="match status" value="1"/>
</dbReference>
<dbReference type="InterPro" id="IPR005490">
    <property type="entry name" value="LD_TPept_cat_dom"/>
</dbReference>
<gene>
    <name evidence="9" type="ORF">BWX89_00661</name>
</gene>
<dbReference type="GO" id="GO:0071555">
    <property type="term" value="P:cell wall organization"/>
    <property type="evidence" value="ECO:0007669"/>
    <property type="project" value="UniProtKB-UniRule"/>
</dbReference>
<dbReference type="GO" id="GO:0008360">
    <property type="term" value="P:regulation of cell shape"/>
    <property type="evidence" value="ECO:0007669"/>
    <property type="project" value="UniProtKB-UniRule"/>
</dbReference>
<dbReference type="PROSITE" id="PS52029">
    <property type="entry name" value="LD_TPASE"/>
    <property type="match status" value="1"/>
</dbReference>
<dbReference type="GO" id="GO:0016740">
    <property type="term" value="F:transferase activity"/>
    <property type="evidence" value="ECO:0007669"/>
    <property type="project" value="UniProtKB-KW"/>
</dbReference>
<evidence type="ECO:0000313" key="9">
    <source>
        <dbReference type="EMBL" id="OQB74095.1"/>
    </source>
</evidence>
<dbReference type="EMBL" id="MWDQ01000052">
    <property type="protein sequence ID" value="OQB74095.1"/>
    <property type="molecule type" value="Genomic_DNA"/>
</dbReference>
<dbReference type="InterPro" id="IPR019734">
    <property type="entry name" value="TPR_rpt"/>
</dbReference>
<reference evidence="9" key="1">
    <citation type="submission" date="2017-02" db="EMBL/GenBank/DDBJ databases">
        <title>Delving into the versatile metabolic prowess of the omnipresent phylum Bacteroidetes.</title>
        <authorList>
            <person name="Nobu M.K."/>
            <person name="Mei R."/>
            <person name="Narihiro T."/>
            <person name="Kuroda K."/>
            <person name="Liu W.-T."/>
        </authorList>
    </citation>
    <scope>NUCLEOTIDE SEQUENCE</scope>
    <source>
        <strain evidence="9">ADurb.Bin131</strain>
    </source>
</reference>
<dbReference type="GO" id="GO:0009252">
    <property type="term" value="P:peptidoglycan biosynthetic process"/>
    <property type="evidence" value="ECO:0007669"/>
    <property type="project" value="UniProtKB-UniPathway"/>
</dbReference>
<dbReference type="SUPFAM" id="SSF48452">
    <property type="entry name" value="TPR-like"/>
    <property type="match status" value="1"/>
</dbReference>
<comment type="caution">
    <text evidence="9">The sequence shown here is derived from an EMBL/GenBank/DDBJ whole genome shotgun (WGS) entry which is preliminary data.</text>
</comment>
<dbReference type="SUPFAM" id="SSF141523">
    <property type="entry name" value="L,D-transpeptidase catalytic domain-like"/>
    <property type="match status" value="1"/>
</dbReference>
<evidence type="ECO:0000256" key="6">
    <source>
        <dbReference type="PROSITE-ProRule" id="PRU00339"/>
    </source>
</evidence>
<organism evidence="9">
    <name type="scientific">candidate division TA06 bacterium ADurb.Bin131</name>
    <dbReference type="NCBI Taxonomy" id="1852827"/>
    <lineage>
        <taxon>Bacteria</taxon>
        <taxon>Bacteria division TA06</taxon>
    </lineage>
</organism>
<keyword evidence="6" id="KW-0802">TPR repeat</keyword>
<dbReference type="Gene3D" id="2.40.440.10">
    <property type="entry name" value="L,D-transpeptidase catalytic domain-like"/>
    <property type="match status" value="1"/>
</dbReference>
<evidence type="ECO:0000259" key="8">
    <source>
        <dbReference type="PROSITE" id="PS52029"/>
    </source>
</evidence>
<evidence type="ECO:0000256" key="5">
    <source>
        <dbReference type="ARBA" id="ARBA00023316"/>
    </source>
</evidence>
<dbReference type="Proteomes" id="UP000485562">
    <property type="component" value="Unassembled WGS sequence"/>
</dbReference>
<evidence type="ECO:0000256" key="1">
    <source>
        <dbReference type="ARBA" id="ARBA00004752"/>
    </source>
</evidence>
<evidence type="ECO:0000256" key="3">
    <source>
        <dbReference type="ARBA" id="ARBA00022960"/>
    </source>
</evidence>
<dbReference type="UniPathway" id="UPA00219"/>
<evidence type="ECO:0000256" key="2">
    <source>
        <dbReference type="ARBA" id="ARBA00022679"/>
    </source>
</evidence>
<dbReference type="Pfam" id="PF13181">
    <property type="entry name" value="TPR_8"/>
    <property type="match status" value="1"/>
</dbReference>
<dbReference type="Pfam" id="PF03734">
    <property type="entry name" value="YkuD"/>
    <property type="match status" value="1"/>
</dbReference>